<evidence type="ECO:0000259" key="7">
    <source>
        <dbReference type="PROSITE" id="PS51387"/>
    </source>
</evidence>
<dbReference type="PANTHER" id="PTHR42973">
    <property type="entry name" value="BINDING OXIDOREDUCTASE, PUTATIVE (AFU_ORTHOLOGUE AFUA_1G17690)-RELATED"/>
    <property type="match status" value="1"/>
</dbReference>
<dbReference type="PROSITE" id="PS51387">
    <property type="entry name" value="FAD_PCMH"/>
    <property type="match status" value="1"/>
</dbReference>
<comment type="similarity">
    <text evidence="2">Belongs to the oxygen-dependent FAD-linked oxidoreductase family.</text>
</comment>
<keyword evidence="5" id="KW-0560">Oxidoreductase</keyword>
<dbReference type="AlphaFoldDB" id="A0AAD5YVF9"/>
<evidence type="ECO:0000256" key="1">
    <source>
        <dbReference type="ARBA" id="ARBA00001974"/>
    </source>
</evidence>
<evidence type="ECO:0000256" key="6">
    <source>
        <dbReference type="SAM" id="SignalP"/>
    </source>
</evidence>
<dbReference type="InterPro" id="IPR006094">
    <property type="entry name" value="Oxid_FAD_bind_N"/>
</dbReference>
<dbReference type="Gene3D" id="3.30.465.10">
    <property type="match status" value="1"/>
</dbReference>
<feature type="chain" id="PRO_5041896993" description="FAD-binding PCMH-type domain-containing protein" evidence="6">
    <location>
        <begin position="18"/>
        <end position="497"/>
    </location>
</feature>
<proteinExistence type="inferred from homology"/>
<organism evidence="8 9">
    <name type="scientific">Leucocoprinus birnbaumii</name>
    <dbReference type="NCBI Taxonomy" id="56174"/>
    <lineage>
        <taxon>Eukaryota</taxon>
        <taxon>Fungi</taxon>
        <taxon>Dikarya</taxon>
        <taxon>Basidiomycota</taxon>
        <taxon>Agaricomycotina</taxon>
        <taxon>Agaricomycetes</taxon>
        <taxon>Agaricomycetidae</taxon>
        <taxon>Agaricales</taxon>
        <taxon>Agaricineae</taxon>
        <taxon>Agaricaceae</taxon>
        <taxon>Leucocoprinus</taxon>
    </lineage>
</organism>
<evidence type="ECO:0000256" key="2">
    <source>
        <dbReference type="ARBA" id="ARBA00005466"/>
    </source>
</evidence>
<dbReference type="GO" id="GO:0071949">
    <property type="term" value="F:FAD binding"/>
    <property type="evidence" value="ECO:0007669"/>
    <property type="project" value="InterPro"/>
</dbReference>
<comment type="caution">
    <text evidence="8">The sequence shown here is derived from an EMBL/GenBank/DDBJ whole genome shotgun (WGS) entry which is preliminary data.</text>
</comment>
<dbReference type="InterPro" id="IPR016166">
    <property type="entry name" value="FAD-bd_PCMH"/>
</dbReference>
<evidence type="ECO:0000256" key="4">
    <source>
        <dbReference type="ARBA" id="ARBA00022827"/>
    </source>
</evidence>
<dbReference type="Proteomes" id="UP001213000">
    <property type="component" value="Unassembled WGS sequence"/>
</dbReference>
<feature type="signal peptide" evidence="6">
    <location>
        <begin position="1"/>
        <end position="17"/>
    </location>
</feature>
<dbReference type="Gene3D" id="3.40.462.20">
    <property type="match status" value="1"/>
</dbReference>
<comment type="cofactor">
    <cofactor evidence="1">
        <name>FAD</name>
        <dbReference type="ChEBI" id="CHEBI:57692"/>
    </cofactor>
</comment>
<evidence type="ECO:0000313" key="8">
    <source>
        <dbReference type="EMBL" id="KAJ3566805.1"/>
    </source>
</evidence>
<feature type="domain" description="FAD-binding PCMH-type" evidence="7">
    <location>
        <begin position="53"/>
        <end position="225"/>
    </location>
</feature>
<dbReference type="Pfam" id="PF08031">
    <property type="entry name" value="BBE"/>
    <property type="match status" value="1"/>
</dbReference>
<dbReference type="InterPro" id="IPR016169">
    <property type="entry name" value="FAD-bd_PCMH_sub2"/>
</dbReference>
<keyword evidence="4" id="KW-0274">FAD</keyword>
<gene>
    <name evidence="8" type="ORF">NP233_g6770</name>
</gene>
<dbReference type="EMBL" id="JANIEX010000459">
    <property type="protein sequence ID" value="KAJ3566805.1"/>
    <property type="molecule type" value="Genomic_DNA"/>
</dbReference>
<accession>A0AAD5YVF9</accession>
<sequence length="497" mass="53722">MRLVSLVLLVSGLLVGASNDLSSLLSKRGISFATASNSSYPNITAPYNLRFENEFQPAAVTFPETAHQVSEVIRIGSRLNYNVVARSGGHSYIANGLGGKNGSVVVDLRKFTEITVNSSNGTARVGTGNRLGDIALTLGASGRAIPHGTCPYVGIGGHASYGGYGFTSRMWGLTLDHIASLEVVLANGDIVTASQDENPELFWAKRGAGGSFGITTSIEFRTQAVPSSGVGFTYAWLMNVTDATQALDDFQEFVQSDIPAELGPMLFFFPGSPKGYVTFGLTGGWYGGLENLNSTLEPFLTKMPEPSNVLFQNATFVESLQFAGDGYVLPLNTSLKPDTNDTFYTKSIMTPANKTVPTAAWEGFMSYLANEGNETSLKWAIEVEVYGGSNSAVNSVPLDDTAFAHRGSLFTFQLYVSSPNSKPPYPEDGFTFTDGLANSITSNSPSDWDYGAYPNYIDDRLPDWQQRYYGTHYQRLQSVKRAVDPSNIFTFPTSIEP</sequence>
<evidence type="ECO:0000256" key="3">
    <source>
        <dbReference type="ARBA" id="ARBA00022630"/>
    </source>
</evidence>
<dbReference type="GO" id="GO:0016491">
    <property type="term" value="F:oxidoreductase activity"/>
    <property type="evidence" value="ECO:0007669"/>
    <property type="project" value="UniProtKB-KW"/>
</dbReference>
<dbReference type="Pfam" id="PF01565">
    <property type="entry name" value="FAD_binding_4"/>
    <property type="match status" value="1"/>
</dbReference>
<keyword evidence="3" id="KW-0285">Flavoprotein</keyword>
<dbReference type="InterPro" id="IPR050416">
    <property type="entry name" value="FAD-linked_Oxidoreductase"/>
</dbReference>
<evidence type="ECO:0000313" key="9">
    <source>
        <dbReference type="Proteomes" id="UP001213000"/>
    </source>
</evidence>
<reference evidence="8" key="1">
    <citation type="submission" date="2022-07" db="EMBL/GenBank/DDBJ databases">
        <title>Genome Sequence of Leucocoprinus birnbaumii.</title>
        <authorList>
            <person name="Buettner E."/>
        </authorList>
    </citation>
    <scope>NUCLEOTIDE SEQUENCE</scope>
    <source>
        <strain evidence="8">VT141</strain>
    </source>
</reference>
<name>A0AAD5YVF9_9AGAR</name>
<protein>
    <recommendedName>
        <fullName evidence="7">FAD-binding PCMH-type domain-containing protein</fullName>
    </recommendedName>
</protein>
<keyword evidence="9" id="KW-1185">Reference proteome</keyword>
<dbReference type="PANTHER" id="PTHR42973:SF39">
    <property type="entry name" value="FAD-BINDING PCMH-TYPE DOMAIN-CONTAINING PROTEIN"/>
    <property type="match status" value="1"/>
</dbReference>
<dbReference type="SUPFAM" id="SSF56176">
    <property type="entry name" value="FAD-binding/transporter-associated domain-like"/>
    <property type="match status" value="1"/>
</dbReference>
<dbReference type="InterPro" id="IPR036318">
    <property type="entry name" value="FAD-bd_PCMH-like_sf"/>
</dbReference>
<keyword evidence="6" id="KW-0732">Signal</keyword>
<dbReference type="InterPro" id="IPR012951">
    <property type="entry name" value="BBE"/>
</dbReference>
<evidence type="ECO:0000256" key="5">
    <source>
        <dbReference type="ARBA" id="ARBA00023002"/>
    </source>
</evidence>